<evidence type="ECO:0000256" key="4">
    <source>
        <dbReference type="ARBA" id="ARBA00022475"/>
    </source>
</evidence>
<dbReference type="RefSeq" id="WP_184337893.1">
    <property type="nucleotide sequence ID" value="NZ_JACHIG010000001.1"/>
</dbReference>
<dbReference type="InterPro" id="IPR000983">
    <property type="entry name" value="Bac_GSPG_pilin"/>
</dbReference>
<evidence type="ECO:0000256" key="7">
    <source>
        <dbReference type="ARBA" id="ARBA00022692"/>
    </source>
</evidence>
<evidence type="ECO:0000256" key="6">
    <source>
        <dbReference type="ARBA" id="ARBA00022519"/>
    </source>
</evidence>
<dbReference type="GO" id="GO:0015627">
    <property type="term" value="C:type II protein secretion system complex"/>
    <property type="evidence" value="ECO:0007669"/>
    <property type="project" value="InterPro"/>
</dbReference>
<reference evidence="11 12" key="1">
    <citation type="submission" date="2020-08" db="EMBL/GenBank/DDBJ databases">
        <title>Genomic Encyclopedia of Type Strains, Phase IV (KMG-IV): sequencing the most valuable type-strain genomes for metagenomic binning, comparative biology and taxonomic classification.</title>
        <authorList>
            <person name="Goeker M."/>
        </authorList>
    </citation>
    <scope>NUCLEOTIDE SEQUENCE [LARGE SCALE GENOMIC DNA]</scope>
    <source>
        <strain evidence="11 12">DSM 12252</strain>
    </source>
</reference>
<dbReference type="InterPro" id="IPR045584">
    <property type="entry name" value="Pilin-like"/>
</dbReference>
<keyword evidence="12" id="KW-1185">Reference proteome</keyword>
<dbReference type="NCBIfam" id="TIGR01710">
    <property type="entry name" value="typeII_sec_gspG"/>
    <property type="match status" value="1"/>
</dbReference>
<evidence type="ECO:0000256" key="5">
    <source>
        <dbReference type="ARBA" id="ARBA00022481"/>
    </source>
</evidence>
<proteinExistence type="inferred from homology"/>
<evidence type="ECO:0000256" key="3">
    <source>
        <dbReference type="ARBA" id="ARBA00020042"/>
    </source>
</evidence>
<keyword evidence="4" id="KW-1003">Cell membrane</keyword>
<name>A0A7W7Y7C1_9BACT</name>
<dbReference type="PRINTS" id="PR00813">
    <property type="entry name" value="BCTERIALGSPG"/>
</dbReference>
<dbReference type="SUPFAM" id="SSF54523">
    <property type="entry name" value="Pili subunits"/>
    <property type="match status" value="1"/>
</dbReference>
<dbReference type="InterPro" id="IPR013545">
    <property type="entry name" value="T2SS_protein-GspG_C"/>
</dbReference>
<accession>A0A7W7Y7C1</accession>
<evidence type="ECO:0000256" key="2">
    <source>
        <dbReference type="ARBA" id="ARBA00009984"/>
    </source>
</evidence>
<comment type="caution">
    <text evidence="11">The sequence shown here is derived from an EMBL/GenBank/DDBJ whole genome shotgun (WGS) entry which is preliminary data.</text>
</comment>
<keyword evidence="6" id="KW-0997">Cell inner membrane</keyword>
<evidence type="ECO:0000259" key="10">
    <source>
        <dbReference type="Pfam" id="PF08334"/>
    </source>
</evidence>
<dbReference type="InterPro" id="IPR012902">
    <property type="entry name" value="N_methyl_site"/>
</dbReference>
<comment type="subcellular location">
    <subcellularLocation>
        <location evidence="1">Cell inner membrane</location>
        <topology evidence="1">Single-pass membrane protein</topology>
    </subcellularLocation>
</comment>
<dbReference type="Pfam" id="PF08334">
    <property type="entry name" value="T2SSG"/>
    <property type="match status" value="1"/>
</dbReference>
<dbReference type="Gene3D" id="3.30.700.10">
    <property type="entry name" value="Glycoprotein, Type 4 Pilin"/>
    <property type="match status" value="1"/>
</dbReference>
<keyword evidence="5" id="KW-0488">Methylation</keyword>
<dbReference type="Pfam" id="PF07963">
    <property type="entry name" value="N_methyl"/>
    <property type="match status" value="1"/>
</dbReference>
<dbReference type="InterPro" id="IPR010054">
    <property type="entry name" value="Type2_sec_GspG"/>
</dbReference>
<evidence type="ECO:0000256" key="1">
    <source>
        <dbReference type="ARBA" id="ARBA00004377"/>
    </source>
</evidence>
<dbReference type="Proteomes" id="UP000590740">
    <property type="component" value="Unassembled WGS sequence"/>
</dbReference>
<dbReference type="GO" id="GO:0015628">
    <property type="term" value="P:protein secretion by the type II secretion system"/>
    <property type="evidence" value="ECO:0007669"/>
    <property type="project" value="InterPro"/>
</dbReference>
<gene>
    <name evidence="11" type="ORF">HNQ65_000498</name>
</gene>
<organism evidence="11 12">
    <name type="scientific">Prosthecobacter vanneervenii</name>
    <dbReference type="NCBI Taxonomy" id="48466"/>
    <lineage>
        <taxon>Bacteria</taxon>
        <taxon>Pseudomonadati</taxon>
        <taxon>Verrucomicrobiota</taxon>
        <taxon>Verrucomicrobiia</taxon>
        <taxon>Verrucomicrobiales</taxon>
        <taxon>Verrucomicrobiaceae</taxon>
        <taxon>Prosthecobacter</taxon>
    </lineage>
</organism>
<keyword evidence="8" id="KW-1133">Transmembrane helix</keyword>
<dbReference type="AlphaFoldDB" id="A0A7W7Y7C1"/>
<comment type="similarity">
    <text evidence="2">Belongs to the GSP G family.</text>
</comment>
<keyword evidence="9" id="KW-0472">Membrane</keyword>
<sequence length="145" mass="15814">MKHIHASSPRFSTKAFTLLEMMVVLLIIALILGAVAVMVQGIEGNAQDVTTQSKIKGIESALTSYKLGAMMYPTQAQGLDALVTRPTAEPKPKRWKQLAKPEGLLDPWGHKLVYRNPGKHNPAGYDVFSLGADGVENTEDDIGNW</sequence>
<keyword evidence="7" id="KW-0812">Transmembrane</keyword>
<evidence type="ECO:0000256" key="9">
    <source>
        <dbReference type="ARBA" id="ARBA00023136"/>
    </source>
</evidence>
<protein>
    <recommendedName>
        <fullName evidence="3">Type II secretion system core protein G</fullName>
    </recommendedName>
</protein>
<evidence type="ECO:0000313" key="12">
    <source>
        <dbReference type="Proteomes" id="UP000590740"/>
    </source>
</evidence>
<evidence type="ECO:0000313" key="11">
    <source>
        <dbReference type="EMBL" id="MBB5030944.1"/>
    </source>
</evidence>
<dbReference type="EMBL" id="JACHIG010000001">
    <property type="protein sequence ID" value="MBB5030944.1"/>
    <property type="molecule type" value="Genomic_DNA"/>
</dbReference>
<dbReference type="NCBIfam" id="TIGR02532">
    <property type="entry name" value="IV_pilin_GFxxxE"/>
    <property type="match status" value="1"/>
</dbReference>
<dbReference type="GO" id="GO:0005886">
    <property type="term" value="C:plasma membrane"/>
    <property type="evidence" value="ECO:0007669"/>
    <property type="project" value="UniProtKB-SubCell"/>
</dbReference>
<feature type="domain" description="Type II secretion system protein GspG C-terminal" evidence="10">
    <location>
        <begin position="43"/>
        <end position="145"/>
    </location>
</feature>
<evidence type="ECO:0000256" key="8">
    <source>
        <dbReference type="ARBA" id="ARBA00022989"/>
    </source>
</evidence>